<dbReference type="AlphaFoldDB" id="A0A556VAW8"/>
<gene>
    <name evidence="1" type="ORF">Baya_15009</name>
</gene>
<dbReference type="EMBL" id="VCAZ01000194">
    <property type="protein sequence ID" value="TTF26778.1"/>
    <property type="molecule type" value="Genomic_DNA"/>
</dbReference>
<dbReference type="Proteomes" id="UP000319801">
    <property type="component" value="Unassembled WGS sequence"/>
</dbReference>
<accession>A0A556VAW8</accession>
<comment type="caution">
    <text evidence="1">The sequence shown here is derived from an EMBL/GenBank/DDBJ whole genome shotgun (WGS) entry which is preliminary data.</text>
</comment>
<name>A0A556VAW8_BAGYA</name>
<protein>
    <submittedName>
        <fullName evidence="1">Uncharacterized protein</fullName>
    </submittedName>
</protein>
<evidence type="ECO:0000313" key="1">
    <source>
        <dbReference type="EMBL" id="TTF26778.1"/>
    </source>
</evidence>
<proteinExistence type="predicted"/>
<reference evidence="1 2" key="1">
    <citation type="journal article" date="2019" name="Genome Biol. Evol.">
        <title>Whole-Genome Sequencing of the Giant Devil Catfish, Bagarius yarrelli.</title>
        <authorList>
            <person name="Jiang W."/>
            <person name="Lv Y."/>
            <person name="Cheng L."/>
            <person name="Yang K."/>
            <person name="Chao B."/>
            <person name="Wang X."/>
            <person name="Li Y."/>
            <person name="Pan X."/>
            <person name="You X."/>
            <person name="Zhang Y."/>
            <person name="Yang J."/>
            <person name="Li J."/>
            <person name="Zhang X."/>
            <person name="Liu S."/>
            <person name="Sun C."/>
            <person name="Yang J."/>
            <person name="Shi Q."/>
        </authorList>
    </citation>
    <scope>NUCLEOTIDE SEQUENCE [LARGE SCALE GENOMIC DNA]</scope>
    <source>
        <strain evidence="1">JWS20170419001</strain>
        <tissue evidence="1">Muscle</tissue>
    </source>
</reference>
<organism evidence="1 2">
    <name type="scientific">Bagarius yarrelli</name>
    <name type="common">Goonch</name>
    <name type="synonym">Bagrus yarrelli</name>
    <dbReference type="NCBI Taxonomy" id="175774"/>
    <lineage>
        <taxon>Eukaryota</taxon>
        <taxon>Metazoa</taxon>
        <taxon>Chordata</taxon>
        <taxon>Craniata</taxon>
        <taxon>Vertebrata</taxon>
        <taxon>Euteleostomi</taxon>
        <taxon>Actinopterygii</taxon>
        <taxon>Neopterygii</taxon>
        <taxon>Teleostei</taxon>
        <taxon>Ostariophysi</taxon>
        <taxon>Siluriformes</taxon>
        <taxon>Sisoridae</taxon>
        <taxon>Sisorinae</taxon>
        <taxon>Bagarius</taxon>
    </lineage>
</organism>
<evidence type="ECO:0000313" key="2">
    <source>
        <dbReference type="Proteomes" id="UP000319801"/>
    </source>
</evidence>
<sequence length="67" mass="7263">MQPDSLGPAFDPPYSLVKVPDMGAEELIIGLRQVLIEFHAVWLKDIEVLSISPPVTMIVGDGGELDC</sequence>
<keyword evidence="2" id="KW-1185">Reference proteome</keyword>